<sequence length="53" mass="6040">IPVDVYFPGCPPKPKAVLDAITKFRTKKSLFHFGRSINIVNSDQRFLYQPTST</sequence>
<organism evidence="1 2">
    <name type="scientific">Genlisea aurea</name>
    <dbReference type="NCBI Taxonomy" id="192259"/>
    <lineage>
        <taxon>Eukaryota</taxon>
        <taxon>Viridiplantae</taxon>
        <taxon>Streptophyta</taxon>
        <taxon>Embryophyta</taxon>
        <taxon>Tracheophyta</taxon>
        <taxon>Spermatophyta</taxon>
        <taxon>Magnoliopsida</taxon>
        <taxon>eudicotyledons</taxon>
        <taxon>Gunneridae</taxon>
        <taxon>Pentapetalae</taxon>
        <taxon>asterids</taxon>
        <taxon>lamiids</taxon>
        <taxon>Lamiales</taxon>
        <taxon>Lentibulariaceae</taxon>
        <taxon>Genlisea</taxon>
    </lineage>
</organism>
<dbReference type="AlphaFoldDB" id="S8EMK1"/>
<comment type="caution">
    <text evidence="1">The sequence shown here is derived from an EMBL/GenBank/DDBJ whole genome shotgun (WGS) entry which is preliminary data.</text>
</comment>
<proteinExistence type="predicted"/>
<evidence type="ECO:0000313" key="1">
    <source>
        <dbReference type="EMBL" id="EPS73912.1"/>
    </source>
</evidence>
<accession>S8EMK1</accession>
<name>S8EMK1_9LAMI</name>
<dbReference type="SUPFAM" id="SSF56770">
    <property type="entry name" value="HydA/Nqo6-like"/>
    <property type="match status" value="1"/>
</dbReference>
<gene>
    <name evidence="1" type="ORF">M569_00847</name>
</gene>
<reference evidence="1 2" key="1">
    <citation type="journal article" date="2013" name="BMC Genomics">
        <title>The miniature genome of a carnivorous plant Genlisea aurea contains a low number of genes and short non-coding sequences.</title>
        <authorList>
            <person name="Leushkin E.V."/>
            <person name="Sutormin R.A."/>
            <person name="Nabieva E.R."/>
            <person name="Penin A.A."/>
            <person name="Kondrashov A.S."/>
            <person name="Logacheva M.D."/>
        </authorList>
    </citation>
    <scope>NUCLEOTIDE SEQUENCE [LARGE SCALE GENOMIC DNA]</scope>
</reference>
<dbReference type="EMBL" id="AUSU01000251">
    <property type="protein sequence ID" value="EPS73912.1"/>
    <property type="molecule type" value="Genomic_DNA"/>
</dbReference>
<dbReference type="OrthoDB" id="1889813at2759"/>
<dbReference type="Gene3D" id="3.40.50.12280">
    <property type="match status" value="1"/>
</dbReference>
<keyword evidence="2" id="KW-1185">Reference proteome</keyword>
<protein>
    <submittedName>
        <fullName evidence="1">Uncharacterized protein</fullName>
    </submittedName>
</protein>
<evidence type="ECO:0000313" key="2">
    <source>
        <dbReference type="Proteomes" id="UP000015453"/>
    </source>
</evidence>
<dbReference type="Proteomes" id="UP000015453">
    <property type="component" value="Unassembled WGS sequence"/>
</dbReference>
<feature type="non-terminal residue" evidence="1">
    <location>
        <position position="53"/>
    </location>
</feature>
<feature type="non-terminal residue" evidence="1">
    <location>
        <position position="1"/>
    </location>
</feature>